<evidence type="ECO:0000313" key="3">
    <source>
        <dbReference type="EMBL" id="NIZ40911.1"/>
    </source>
</evidence>
<dbReference type="EMBL" id="JAATLJ010000001">
    <property type="protein sequence ID" value="NIZ40911.1"/>
    <property type="molecule type" value="Genomic_DNA"/>
</dbReference>
<feature type="compositionally biased region" description="Polar residues" evidence="1">
    <location>
        <begin position="52"/>
        <end position="62"/>
    </location>
</feature>
<accession>A0A968GA94</accession>
<comment type="caution">
    <text evidence="3">The sequence shown here is derived from an EMBL/GenBank/DDBJ whole genome shotgun (WGS) entry which is preliminary data.</text>
</comment>
<dbReference type="AlphaFoldDB" id="A0A968GA94"/>
<reference evidence="3 4" key="1">
    <citation type="submission" date="2020-03" db="EMBL/GenBank/DDBJ databases">
        <title>Spirochaetal bacteria isolated from arthropods constitute a novel genus Entomospira genus novum within the order Spirochaetales.</title>
        <authorList>
            <person name="Grana-Miraglia L."/>
            <person name="Sikutova S."/>
            <person name="Fingerle V."/>
            <person name="Sing A."/>
            <person name="Castillo-Ramirez S."/>
            <person name="Margos G."/>
            <person name="Rudolf I."/>
        </authorList>
    </citation>
    <scope>NUCLEOTIDE SEQUENCE [LARGE SCALE GENOMIC DNA]</scope>
    <source>
        <strain evidence="3 4">BR193</strain>
    </source>
</reference>
<gene>
    <name evidence="3" type="ORF">HCT14_05260</name>
</gene>
<name>A0A968GA94_9SPIO</name>
<feature type="signal peptide" evidence="2">
    <location>
        <begin position="1"/>
        <end position="29"/>
    </location>
</feature>
<feature type="compositionally biased region" description="Pro residues" evidence="1">
    <location>
        <begin position="123"/>
        <end position="132"/>
    </location>
</feature>
<organism evidence="3 4">
    <name type="scientific">Entomospira entomophila</name>
    <dbReference type="NCBI Taxonomy" id="2719988"/>
    <lineage>
        <taxon>Bacteria</taxon>
        <taxon>Pseudomonadati</taxon>
        <taxon>Spirochaetota</taxon>
        <taxon>Spirochaetia</taxon>
        <taxon>Spirochaetales</taxon>
        <taxon>Spirochaetaceae</taxon>
        <taxon>Entomospira</taxon>
    </lineage>
</organism>
<keyword evidence="2" id="KW-0732">Signal</keyword>
<proteinExistence type="predicted"/>
<evidence type="ECO:0000313" key="4">
    <source>
        <dbReference type="Proteomes" id="UP000711995"/>
    </source>
</evidence>
<feature type="compositionally biased region" description="Basic and acidic residues" evidence="1">
    <location>
        <begin position="63"/>
        <end position="75"/>
    </location>
</feature>
<protein>
    <submittedName>
        <fullName evidence="3">Uncharacterized protein</fullName>
    </submittedName>
</protein>
<dbReference type="RefSeq" id="WP_167700498.1">
    <property type="nucleotide sequence ID" value="NZ_CP118174.1"/>
</dbReference>
<feature type="region of interest" description="Disordered" evidence="1">
    <location>
        <begin position="31"/>
        <end position="178"/>
    </location>
</feature>
<feature type="compositionally biased region" description="Pro residues" evidence="1">
    <location>
        <begin position="142"/>
        <end position="165"/>
    </location>
</feature>
<keyword evidence="4" id="KW-1185">Reference proteome</keyword>
<dbReference type="Proteomes" id="UP000711995">
    <property type="component" value="Unassembled WGS sequence"/>
</dbReference>
<feature type="compositionally biased region" description="Polar residues" evidence="1">
    <location>
        <begin position="77"/>
        <end position="115"/>
    </location>
</feature>
<sequence>MKNDLLKFPSKMSCCLLAMLAISCNPAMKPPKDIGNGITNEALENYSPVPPTTSIETQSSISRRTDESIGVREGAHSVSTDSQADTTQESAEALAQNDSTASVSSPTNQEGSSTIQPEATAPPTTPTEPSEPPTNTSNSPPQETPPPATTPPPTRSPAPRRPSSPPWWVGVFTAGPYG</sequence>
<evidence type="ECO:0000256" key="2">
    <source>
        <dbReference type="SAM" id="SignalP"/>
    </source>
</evidence>
<feature type="chain" id="PRO_5037040345" evidence="2">
    <location>
        <begin position="30"/>
        <end position="178"/>
    </location>
</feature>
<dbReference type="PROSITE" id="PS51257">
    <property type="entry name" value="PROKAR_LIPOPROTEIN"/>
    <property type="match status" value="1"/>
</dbReference>
<evidence type="ECO:0000256" key="1">
    <source>
        <dbReference type="SAM" id="MobiDB-lite"/>
    </source>
</evidence>